<accession>A0AAE1D9M0</accession>
<sequence length="181" mass="20246">MFESNTFKSRPCRLPGSLAHYELKMVRDRIGEGVSSSRTFRVELWSSRVGEPGLCTPTQAFRHRLLPPHPHTQELQAAAELMSIAKPKPISCTGQFAGPNDDHSAPRHGHFFCRPHLAGRAYHAMVEADSGRRVQPISPTDDQFLGHAMSREDCMVQGKLEPDPFWERLPGYTCHSNEGGN</sequence>
<dbReference type="AlphaFoldDB" id="A0AAE1D9M0"/>
<keyword evidence="2" id="KW-1185">Reference proteome</keyword>
<evidence type="ECO:0000313" key="2">
    <source>
        <dbReference type="Proteomes" id="UP001283361"/>
    </source>
</evidence>
<comment type="caution">
    <text evidence="1">The sequence shown here is derived from an EMBL/GenBank/DDBJ whole genome shotgun (WGS) entry which is preliminary data.</text>
</comment>
<dbReference type="EMBL" id="JAWDGP010004681">
    <property type="protein sequence ID" value="KAK3762599.1"/>
    <property type="molecule type" value="Genomic_DNA"/>
</dbReference>
<protein>
    <submittedName>
        <fullName evidence="1">Uncharacterized protein</fullName>
    </submittedName>
</protein>
<dbReference type="Proteomes" id="UP001283361">
    <property type="component" value="Unassembled WGS sequence"/>
</dbReference>
<name>A0AAE1D9M0_9GAST</name>
<gene>
    <name evidence="1" type="ORF">RRG08_020678</name>
</gene>
<proteinExistence type="predicted"/>
<reference evidence="1" key="1">
    <citation type="journal article" date="2023" name="G3 (Bethesda)">
        <title>A reference genome for the long-term kleptoplast-retaining sea slug Elysia crispata morphotype clarki.</title>
        <authorList>
            <person name="Eastman K.E."/>
            <person name="Pendleton A.L."/>
            <person name="Shaikh M.A."/>
            <person name="Suttiyut T."/>
            <person name="Ogas R."/>
            <person name="Tomko P."/>
            <person name="Gavelis G."/>
            <person name="Widhalm J.R."/>
            <person name="Wisecaver J.H."/>
        </authorList>
    </citation>
    <scope>NUCLEOTIDE SEQUENCE</scope>
    <source>
        <strain evidence="1">ECLA1</strain>
    </source>
</reference>
<organism evidence="1 2">
    <name type="scientific">Elysia crispata</name>
    <name type="common">lettuce slug</name>
    <dbReference type="NCBI Taxonomy" id="231223"/>
    <lineage>
        <taxon>Eukaryota</taxon>
        <taxon>Metazoa</taxon>
        <taxon>Spiralia</taxon>
        <taxon>Lophotrochozoa</taxon>
        <taxon>Mollusca</taxon>
        <taxon>Gastropoda</taxon>
        <taxon>Heterobranchia</taxon>
        <taxon>Euthyneura</taxon>
        <taxon>Panpulmonata</taxon>
        <taxon>Sacoglossa</taxon>
        <taxon>Placobranchoidea</taxon>
        <taxon>Plakobranchidae</taxon>
        <taxon>Elysia</taxon>
    </lineage>
</organism>
<evidence type="ECO:0000313" key="1">
    <source>
        <dbReference type="EMBL" id="KAK3762599.1"/>
    </source>
</evidence>